<sequence>MGLGVVFRDPLLRAGGSVIYPFPYRDIVESAAASASVDPLLVVAVMREESGFVPEARSHAGAVGLMQLMPETARWMAAKARRAEGDLQDPDYNIRLGAEYLGYLQKQFDGDTHKVLAAYNGGEGNVKRWKDLSKAFPETRRYVQRSLITYRRYRWIYSETRP</sequence>
<comment type="caution">
    <text evidence="3">The sequence shown here is derived from an EMBL/GenBank/DDBJ whole genome shotgun (WGS) entry which is preliminary data.</text>
</comment>
<dbReference type="GO" id="GO:0000270">
    <property type="term" value="P:peptidoglycan metabolic process"/>
    <property type="evidence" value="ECO:0007669"/>
    <property type="project" value="InterPro"/>
</dbReference>
<dbReference type="PANTHER" id="PTHR37423">
    <property type="entry name" value="SOLUBLE LYTIC MUREIN TRANSGLYCOSYLASE-RELATED"/>
    <property type="match status" value="1"/>
</dbReference>
<accession>A0A938BIF0</accession>
<proteinExistence type="inferred from homology"/>
<dbReference type="InterPro" id="IPR008258">
    <property type="entry name" value="Transglycosylase_SLT_dom_1"/>
</dbReference>
<name>A0A938BIF0_9BACT</name>
<dbReference type="Proteomes" id="UP000703893">
    <property type="component" value="Unassembled WGS sequence"/>
</dbReference>
<dbReference type="InterPro" id="IPR023346">
    <property type="entry name" value="Lysozyme-like_dom_sf"/>
</dbReference>
<feature type="domain" description="Transglycosylase SLT" evidence="2">
    <location>
        <begin position="28"/>
        <end position="136"/>
    </location>
</feature>
<dbReference type="PANTHER" id="PTHR37423:SF2">
    <property type="entry name" value="MEMBRANE-BOUND LYTIC MUREIN TRANSGLYCOSYLASE C"/>
    <property type="match status" value="1"/>
</dbReference>
<dbReference type="InterPro" id="IPR000189">
    <property type="entry name" value="Transglyc_AS"/>
</dbReference>
<evidence type="ECO:0000313" key="4">
    <source>
        <dbReference type="Proteomes" id="UP000703893"/>
    </source>
</evidence>
<dbReference type="EMBL" id="VGJX01000174">
    <property type="protein sequence ID" value="MBM3274292.1"/>
    <property type="molecule type" value="Genomic_DNA"/>
</dbReference>
<reference evidence="3 4" key="1">
    <citation type="submission" date="2019-03" db="EMBL/GenBank/DDBJ databases">
        <title>Lake Tanganyika Metagenome-Assembled Genomes (MAGs).</title>
        <authorList>
            <person name="Tran P."/>
        </authorList>
    </citation>
    <scope>NUCLEOTIDE SEQUENCE [LARGE SCALE GENOMIC DNA]</scope>
    <source>
        <strain evidence="3">K_DeepCast_65m_m2_236</strain>
    </source>
</reference>
<dbReference type="AlphaFoldDB" id="A0A938BIF0"/>
<dbReference type="GO" id="GO:0016020">
    <property type="term" value="C:membrane"/>
    <property type="evidence" value="ECO:0007669"/>
    <property type="project" value="InterPro"/>
</dbReference>
<evidence type="ECO:0000256" key="1">
    <source>
        <dbReference type="ARBA" id="ARBA00007734"/>
    </source>
</evidence>
<dbReference type="Gene3D" id="1.10.530.10">
    <property type="match status" value="1"/>
</dbReference>
<comment type="similarity">
    <text evidence="1">Belongs to the transglycosylase Slt family.</text>
</comment>
<dbReference type="CDD" id="cd16896">
    <property type="entry name" value="LT_Slt70-like"/>
    <property type="match status" value="1"/>
</dbReference>
<dbReference type="Pfam" id="PF01464">
    <property type="entry name" value="SLT"/>
    <property type="match status" value="1"/>
</dbReference>
<dbReference type="GO" id="GO:0008933">
    <property type="term" value="F:peptidoglycan lytic transglycosylase activity"/>
    <property type="evidence" value="ECO:0007669"/>
    <property type="project" value="InterPro"/>
</dbReference>
<gene>
    <name evidence="3" type="ORF">FJZ00_04010</name>
</gene>
<dbReference type="SUPFAM" id="SSF53955">
    <property type="entry name" value="Lysozyme-like"/>
    <property type="match status" value="1"/>
</dbReference>
<protein>
    <submittedName>
        <fullName evidence="3">Lytic transglycosylase domain-containing protein</fullName>
    </submittedName>
</protein>
<dbReference type="PROSITE" id="PS00922">
    <property type="entry name" value="TRANSGLYCOSYLASE"/>
    <property type="match status" value="1"/>
</dbReference>
<evidence type="ECO:0000259" key="2">
    <source>
        <dbReference type="Pfam" id="PF01464"/>
    </source>
</evidence>
<evidence type="ECO:0000313" key="3">
    <source>
        <dbReference type="EMBL" id="MBM3274292.1"/>
    </source>
</evidence>
<organism evidence="3 4">
    <name type="scientific">Candidatus Tanganyikabacteria bacterium</name>
    <dbReference type="NCBI Taxonomy" id="2961651"/>
    <lineage>
        <taxon>Bacteria</taxon>
        <taxon>Bacillati</taxon>
        <taxon>Candidatus Sericytochromatia</taxon>
        <taxon>Candidatus Tanganyikabacteria</taxon>
    </lineage>
</organism>